<sequence length="42" mass="4600">MAGTCPAGVAIDPDIFFGGMQHLGTRYNRHIMNSLYKCQTAL</sequence>
<proteinExistence type="predicted"/>
<accession>A0A518GKQ8</accession>
<protein>
    <submittedName>
        <fullName evidence="1">Uncharacterized protein</fullName>
    </submittedName>
</protein>
<organism evidence="1 2">
    <name type="scientific">Planctopirus ephydatiae</name>
    <dbReference type="NCBI Taxonomy" id="2528019"/>
    <lineage>
        <taxon>Bacteria</taxon>
        <taxon>Pseudomonadati</taxon>
        <taxon>Planctomycetota</taxon>
        <taxon>Planctomycetia</taxon>
        <taxon>Planctomycetales</taxon>
        <taxon>Planctomycetaceae</taxon>
        <taxon>Planctopirus</taxon>
    </lineage>
</organism>
<dbReference type="RefSeq" id="WP_261342213.1">
    <property type="nucleotide sequence ID" value="NZ_CP036299.1"/>
</dbReference>
<gene>
    <name evidence="1" type="ORF">Spb1_10880</name>
</gene>
<dbReference type="Proteomes" id="UP000315349">
    <property type="component" value="Chromosome"/>
</dbReference>
<name>A0A518GKQ8_9PLAN</name>
<reference evidence="1 2" key="1">
    <citation type="submission" date="2019-02" db="EMBL/GenBank/DDBJ databases">
        <title>Deep-cultivation of Planctomycetes and their phenomic and genomic characterization uncovers novel biology.</title>
        <authorList>
            <person name="Wiegand S."/>
            <person name="Jogler M."/>
            <person name="Boedeker C."/>
            <person name="Pinto D."/>
            <person name="Vollmers J."/>
            <person name="Rivas-Marin E."/>
            <person name="Kohn T."/>
            <person name="Peeters S.H."/>
            <person name="Heuer A."/>
            <person name="Rast P."/>
            <person name="Oberbeckmann S."/>
            <person name="Bunk B."/>
            <person name="Jeske O."/>
            <person name="Meyerdierks A."/>
            <person name="Storesund J.E."/>
            <person name="Kallscheuer N."/>
            <person name="Luecker S."/>
            <person name="Lage O.M."/>
            <person name="Pohl T."/>
            <person name="Merkel B.J."/>
            <person name="Hornburger P."/>
            <person name="Mueller R.-W."/>
            <person name="Bruemmer F."/>
            <person name="Labrenz M."/>
            <person name="Spormann A.M."/>
            <person name="Op den Camp H."/>
            <person name="Overmann J."/>
            <person name="Amann R."/>
            <person name="Jetten M.S.M."/>
            <person name="Mascher T."/>
            <person name="Medema M.H."/>
            <person name="Devos D.P."/>
            <person name="Kaster A.-K."/>
            <person name="Ovreas L."/>
            <person name="Rohde M."/>
            <person name="Galperin M.Y."/>
            <person name="Jogler C."/>
        </authorList>
    </citation>
    <scope>NUCLEOTIDE SEQUENCE [LARGE SCALE GENOMIC DNA]</scope>
    <source>
        <strain evidence="1 2">Spb1</strain>
    </source>
</reference>
<evidence type="ECO:0000313" key="2">
    <source>
        <dbReference type="Proteomes" id="UP000315349"/>
    </source>
</evidence>
<dbReference type="AlphaFoldDB" id="A0A518GKQ8"/>
<keyword evidence="2" id="KW-1185">Reference proteome</keyword>
<evidence type="ECO:0000313" key="1">
    <source>
        <dbReference type="EMBL" id="QDV29210.1"/>
    </source>
</evidence>
<dbReference type="KEGG" id="peh:Spb1_10880"/>
<dbReference type="EMBL" id="CP036299">
    <property type="protein sequence ID" value="QDV29210.1"/>
    <property type="molecule type" value="Genomic_DNA"/>
</dbReference>